<protein>
    <submittedName>
        <fullName evidence="3">Uncharacterized protein</fullName>
    </submittedName>
</protein>
<dbReference type="Proteomes" id="UP000030011">
    <property type="component" value="Unassembled WGS sequence"/>
</dbReference>
<name>A0A0A0JNM2_9MICO</name>
<feature type="compositionally biased region" description="Low complexity" evidence="1">
    <location>
        <begin position="89"/>
        <end position="133"/>
    </location>
</feature>
<evidence type="ECO:0000313" key="3">
    <source>
        <dbReference type="EMBL" id="KGN37642.1"/>
    </source>
</evidence>
<gene>
    <name evidence="3" type="ORF">N803_11335</name>
</gene>
<comment type="caution">
    <text evidence="3">The sequence shown here is derived from an EMBL/GenBank/DDBJ whole genome shotgun (WGS) entry which is preliminary data.</text>
</comment>
<keyword evidence="2" id="KW-0472">Membrane</keyword>
<organism evidence="3 4">
    <name type="scientific">Knoellia subterranea KCTC 19937</name>
    <dbReference type="NCBI Taxonomy" id="1385521"/>
    <lineage>
        <taxon>Bacteria</taxon>
        <taxon>Bacillati</taxon>
        <taxon>Actinomycetota</taxon>
        <taxon>Actinomycetes</taxon>
        <taxon>Micrococcales</taxon>
        <taxon>Intrasporangiaceae</taxon>
        <taxon>Knoellia</taxon>
    </lineage>
</organism>
<dbReference type="EMBL" id="AVPK01000004">
    <property type="protein sequence ID" value="KGN37642.1"/>
    <property type="molecule type" value="Genomic_DNA"/>
</dbReference>
<accession>A0A0A0JNM2</accession>
<dbReference type="eggNOG" id="ENOG502ZDFS">
    <property type="taxonomic scope" value="Bacteria"/>
</dbReference>
<feature type="transmembrane region" description="Helical" evidence="2">
    <location>
        <begin position="60"/>
        <end position="78"/>
    </location>
</feature>
<keyword evidence="4" id="KW-1185">Reference proteome</keyword>
<evidence type="ECO:0000256" key="2">
    <source>
        <dbReference type="SAM" id="Phobius"/>
    </source>
</evidence>
<sequence length="224" mass="22913">MSPSTEPSAGAPEDLAHTQALPFPERSPMAGPTVRTAPPTPPGPTAVGRKQSPSTGRGRIAAMFATFVVLTILGTWALTQLFGSNPAPTTDASGSQSTSTSAPPSAGSPSPTTPSETSSPSASSSATLPAGAPEPRLTDAPKLCNKSGSDAVASAWSGNRDTSCAFSEAVRAAYRKLDDTTGTFRTYSTVTKRWYDVTCLDADGAQRPLRCHSADGNAVVFLGP</sequence>
<evidence type="ECO:0000313" key="4">
    <source>
        <dbReference type="Proteomes" id="UP000030011"/>
    </source>
</evidence>
<proteinExistence type="predicted"/>
<reference evidence="3 4" key="1">
    <citation type="submission" date="2013-08" db="EMBL/GenBank/DDBJ databases">
        <title>The genome sequence of Knoellia subterranea.</title>
        <authorList>
            <person name="Zhu W."/>
            <person name="Wang G."/>
        </authorList>
    </citation>
    <scope>NUCLEOTIDE SEQUENCE [LARGE SCALE GENOMIC DNA]</scope>
    <source>
        <strain evidence="3 4">KCTC 19937</strain>
    </source>
</reference>
<keyword evidence="2" id="KW-0812">Transmembrane</keyword>
<feature type="region of interest" description="Disordered" evidence="1">
    <location>
        <begin position="87"/>
        <end position="143"/>
    </location>
</feature>
<dbReference type="OrthoDB" id="4843179at2"/>
<keyword evidence="2" id="KW-1133">Transmembrane helix</keyword>
<feature type="region of interest" description="Disordered" evidence="1">
    <location>
        <begin position="1"/>
        <end position="55"/>
    </location>
</feature>
<dbReference type="AlphaFoldDB" id="A0A0A0JNM2"/>
<evidence type="ECO:0000256" key="1">
    <source>
        <dbReference type="SAM" id="MobiDB-lite"/>
    </source>
</evidence>